<dbReference type="RefSeq" id="WP_125072344.1">
    <property type="nucleotide sequence ID" value="NZ_QWZQ01000021.1"/>
</dbReference>
<dbReference type="AlphaFoldDB" id="A0A426D759"/>
<protein>
    <submittedName>
        <fullName evidence="1">Uncharacterized protein</fullName>
    </submittedName>
</protein>
<dbReference type="EMBL" id="QWZQ01000021">
    <property type="protein sequence ID" value="RRK10427.1"/>
    <property type="molecule type" value="Genomic_DNA"/>
</dbReference>
<name>A0A426D759_9LACO</name>
<dbReference type="OrthoDB" id="2286488at2"/>
<accession>A0A426D759</accession>
<sequence length="218" mass="25002">MHKLVKEIVVTTTLLGAGIVGLNQQSLTAQAAVKTHKLTSLPKKFRGTWYTNYKGKTSKFKVSAKRFGRSKYRAKRDPNSYVAVSELTFTPFQVKGAHANTLYLMHGEGSELLRQTTIKHQKALISYNQEEHYSEFTIFTKSKKSSVQKFWSDSNPYGNIPYTVKYAKKQRSSYNKINKSIKKYFGKAVTKHVVRGGKQVHHVKITYYSPVKRIWNSK</sequence>
<reference evidence="1 2" key="1">
    <citation type="submission" date="2018-08" db="EMBL/GenBank/DDBJ databases">
        <title>Genome Lactobacillus garii FI11369.</title>
        <authorList>
            <person name="Diaz M."/>
            <person name="Narbad A."/>
        </authorList>
    </citation>
    <scope>NUCLEOTIDE SEQUENCE [LARGE SCALE GENOMIC DNA]</scope>
    <source>
        <strain evidence="1 2">FI11369</strain>
    </source>
</reference>
<dbReference type="Proteomes" id="UP000283633">
    <property type="component" value="Unassembled WGS sequence"/>
</dbReference>
<keyword evidence="2" id="KW-1185">Reference proteome</keyword>
<evidence type="ECO:0000313" key="2">
    <source>
        <dbReference type="Proteomes" id="UP000283633"/>
    </source>
</evidence>
<evidence type="ECO:0000313" key="1">
    <source>
        <dbReference type="EMBL" id="RRK10427.1"/>
    </source>
</evidence>
<proteinExistence type="predicted"/>
<comment type="caution">
    <text evidence="1">The sequence shown here is derived from an EMBL/GenBank/DDBJ whole genome shotgun (WGS) entry which is preliminary data.</text>
</comment>
<gene>
    <name evidence="1" type="ORF">D1831_07665</name>
</gene>
<organism evidence="1 2">
    <name type="scientific">Lactiplantibacillus garii</name>
    <dbReference type="NCBI Taxonomy" id="2306423"/>
    <lineage>
        <taxon>Bacteria</taxon>
        <taxon>Bacillati</taxon>
        <taxon>Bacillota</taxon>
        <taxon>Bacilli</taxon>
        <taxon>Lactobacillales</taxon>
        <taxon>Lactobacillaceae</taxon>
        <taxon>Lactiplantibacillus</taxon>
    </lineage>
</organism>